<proteinExistence type="predicted"/>
<evidence type="ECO:0000313" key="1">
    <source>
        <dbReference type="Proteomes" id="UP000887575"/>
    </source>
</evidence>
<name>A0AAF3ET19_9BILA</name>
<keyword evidence="1" id="KW-1185">Reference proteome</keyword>
<organism evidence="1 2">
    <name type="scientific">Mesorhabditis belari</name>
    <dbReference type="NCBI Taxonomy" id="2138241"/>
    <lineage>
        <taxon>Eukaryota</taxon>
        <taxon>Metazoa</taxon>
        <taxon>Ecdysozoa</taxon>
        <taxon>Nematoda</taxon>
        <taxon>Chromadorea</taxon>
        <taxon>Rhabditida</taxon>
        <taxon>Rhabditina</taxon>
        <taxon>Rhabditomorpha</taxon>
        <taxon>Rhabditoidea</taxon>
        <taxon>Rhabditidae</taxon>
        <taxon>Mesorhabditinae</taxon>
        <taxon>Mesorhabditis</taxon>
    </lineage>
</organism>
<dbReference type="AlphaFoldDB" id="A0AAF3ET19"/>
<protein>
    <submittedName>
        <fullName evidence="2">Uncharacterized protein</fullName>
    </submittedName>
</protein>
<dbReference type="Proteomes" id="UP000887575">
    <property type="component" value="Unassembled WGS sequence"/>
</dbReference>
<reference evidence="2" key="1">
    <citation type="submission" date="2024-02" db="UniProtKB">
        <authorList>
            <consortium name="WormBaseParasite"/>
        </authorList>
    </citation>
    <scope>IDENTIFICATION</scope>
</reference>
<accession>A0AAF3ET19</accession>
<sequence>MEPILKQSSGGNDIIKEHYLGVLYAKQAAQRLDRSQCRIYYQRPIDGLIHIFHFPLVKTGSMWRIKYGESRVHEYSSLERLLSEKDVYFYLSITEPGMPMEAFRVNRRPKIVVEKEPNERHDEEDGDI</sequence>
<dbReference type="WBParaSite" id="MBELARI_LOCUS17200">
    <property type="protein sequence ID" value="MBELARI_LOCUS17200"/>
    <property type="gene ID" value="MBELARI_LOCUS17200"/>
</dbReference>
<evidence type="ECO:0000313" key="2">
    <source>
        <dbReference type="WBParaSite" id="MBELARI_LOCUS17200"/>
    </source>
</evidence>